<dbReference type="InterPro" id="IPR003615">
    <property type="entry name" value="HNH_nuc"/>
</dbReference>
<evidence type="ECO:0000259" key="1">
    <source>
        <dbReference type="Pfam" id="PF13392"/>
    </source>
</evidence>
<gene>
    <name evidence="2" type="ORF">S01H1_17722</name>
</gene>
<dbReference type="AlphaFoldDB" id="X0SH09"/>
<dbReference type="Pfam" id="PF13392">
    <property type="entry name" value="HNH_3"/>
    <property type="match status" value="1"/>
</dbReference>
<sequence length="157" mass="18075">MLAGGQEKELKTQYEDCLYPQLGLCHICISHSKVSGYPRFVREGKRQLISRYIYGKHKGDPPKGMLVLHHCDNKSCINPAHLYAGTYKDNTADMLRRNRTNNRKGEKNNNAKLTESDVKEIRSDNKHSQRMLGRMYGVEKSTIASIKNDKTWKHIIN</sequence>
<reference evidence="2" key="1">
    <citation type="journal article" date="2014" name="Front. Microbiol.">
        <title>High frequency of phylogenetically diverse reductive dehalogenase-homologous genes in deep subseafloor sedimentary metagenomes.</title>
        <authorList>
            <person name="Kawai M."/>
            <person name="Futagami T."/>
            <person name="Toyoda A."/>
            <person name="Takaki Y."/>
            <person name="Nishi S."/>
            <person name="Hori S."/>
            <person name="Arai W."/>
            <person name="Tsubouchi T."/>
            <person name="Morono Y."/>
            <person name="Uchiyama I."/>
            <person name="Ito T."/>
            <person name="Fujiyama A."/>
            <person name="Inagaki F."/>
            <person name="Takami H."/>
        </authorList>
    </citation>
    <scope>NUCLEOTIDE SEQUENCE</scope>
    <source>
        <strain evidence="2">Expedition CK06-06</strain>
    </source>
</reference>
<dbReference type="InterPro" id="IPR044925">
    <property type="entry name" value="His-Me_finger_sf"/>
</dbReference>
<comment type="caution">
    <text evidence="2">The sequence shown here is derived from an EMBL/GenBank/DDBJ whole genome shotgun (WGS) entry which is preliminary data.</text>
</comment>
<dbReference type="GO" id="GO:0004519">
    <property type="term" value="F:endonuclease activity"/>
    <property type="evidence" value="ECO:0007669"/>
    <property type="project" value="InterPro"/>
</dbReference>
<dbReference type="SUPFAM" id="SSF54060">
    <property type="entry name" value="His-Me finger endonucleases"/>
    <property type="match status" value="1"/>
</dbReference>
<dbReference type="EMBL" id="BARS01009420">
    <property type="protein sequence ID" value="GAF74396.1"/>
    <property type="molecule type" value="Genomic_DNA"/>
</dbReference>
<organism evidence="2">
    <name type="scientific">marine sediment metagenome</name>
    <dbReference type="NCBI Taxonomy" id="412755"/>
    <lineage>
        <taxon>unclassified sequences</taxon>
        <taxon>metagenomes</taxon>
        <taxon>ecological metagenomes</taxon>
    </lineage>
</organism>
<feature type="domain" description="HNH nuclease" evidence="1">
    <location>
        <begin position="50"/>
        <end position="91"/>
    </location>
</feature>
<dbReference type="InterPro" id="IPR044930">
    <property type="entry name" value="Homing_endonuclease_His-Me"/>
</dbReference>
<name>X0SH09_9ZZZZ</name>
<accession>X0SH09</accession>
<dbReference type="Gene3D" id="3.90.75.10">
    <property type="entry name" value="Homing Intron 3 (I-ppo) Encoded Endonuclease, Chain A"/>
    <property type="match status" value="1"/>
</dbReference>
<proteinExistence type="predicted"/>
<evidence type="ECO:0000313" key="2">
    <source>
        <dbReference type="EMBL" id="GAF74396.1"/>
    </source>
</evidence>
<protein>
    <recommendedName>
        <fullName evidence="1">HNH nuclease domain-containing protein</fullName>
    </recommendedName>
</protein>